<sequence>MWKLKVLINPDTGKVLCSKCSYYHKKMKSAVEFTACYLFFLRTGEARVAGRKRLRRDGTVEKHHKKEKQKRYYEFEVDSIHLRGYQRRVRDPESVLGSPETTMNFSKLFLMKAMLDSQKLTKTAPRTPLKSFRIVDILGLKPTASGAEESQGTSDASDDASDAPDPVWAQVDDEIQVLENPEVQNSVTDDFQSIYGSMDPKMVESAMKIALASLDGAELQKLVELDEQQRIDNADDVPCSDHLRKTNQWRDPEESGDKNQPAPKT</sequence>
<feature type="region of interest" description="Disordered" evidence="1">
    <location>
        <begin position="232"/>
        <end position="265"/>
    </location>
</feature>
<evidence type="ECO:0000313" key="3">
    <source>
        <dbReference type="Proteomes" id="UP000008068"/>
    </source>
</evidence>
<dbReference type="EMBL" id="GL379833">
    <property type="protein sequence ID" value="EGT51375.1"/>
    <property type="molecule type" value="Genomic_DNA"/>
</dbReference>
<reference evidence="3" key="1">
    <citation type="submission" date="2011-07" db="EMBL/GenBank/DDBJ databases">
        <authorList>
            <consortium name="Caenorhabditis brenneri Sequencing and Analysis Consortium"/>
            <person name="Wilson R.K."/>
        </authorList>
    </citation>
    <scope>NUCLEOTIDE SEQUENCE [LARGE SCALE GENOMIC DNA]</scope>
    <source>
        <strain evidence="3">PB2801</strain>
    </source>
</reference>
<protein>
    <submittedName>
        <fullName evidence="2">Uncharacterized protein</fullName>
    </submittedName>
</protein>
<proteinExistence type="predicted"/>
<evidence type="ECO:0000313" key="2">
    <source>
        <dbReference type="EMBL" id="EGT51375.1"/>
    </source>
</evidence>
<accession>G0N341</accession>
<feature type="region of interest" description="Disordered" evidence="1">
    <location>
        <begin position="143"/>
        <end position="166"/>
    </location>
</feature>
<gene>
    <name evidence="2" type="ORF">CAEBREN_23739</name>
</gene>
<dbReference type="HOGENOM" id="CLU_1050643_0_0_1"/>
<keyword evidence="3" id="KW-1185">Reference proteome</keyword>
<evidence type="ECO:0000256" key="1">
    <source>
        <dbReference type="SAM" id="MobiDB-lite"/>
    </source>
</evidence>
<dbReference type="Proteomes" id="UP000008068">
    <property type="component" value="Unassembled WGS sequence"/>
</dbReference>
<dbReference type="InParanoid" id="G0N341"/>
<feature type="compositionally biased region" description="Basic and acidic residues" evidence="1">
    <location>
        <begin position="232"/>
        <end position="257"/>
    </location>
</feature>
<name>G0N341_CAEBE</name>
<dbReference type="AlphaFoldDB" id="G0N341"/>
<organism evidence="3">
    <name type="scientific">Caenorhabditis brenneri</name>
    <name type="common">Nematode worm</name>
    <dbReference type="NCBI Taxonomy" id="135651"/>
    <lineage>
        <taxon>Eukaryota</taxon>
        <taxon>Metazoa</taxon>
        <taxon>Ecdysozoa</taxon>
        <taxon>Nematoda</taxon>
        <taxon>Chromadorea</taxon>
        <taxon>Rhabditida</taxon>
        <taxon>Rhabditina</taxon>
        <taxon>Rhabditomorpha</taxon>
        <taxon>Rhabditoidea</taxon>
        <taxon>Rhabditidae</taxon>
        <taxon>Peloderinae</taxon>
        <taxon>Caenorhabditis</taxon>
    </lineage>
</organism>